<keyword evidence="2" id="KW-0547">Nucleotide-binding</keyword>
<dbReference type="Proteomes" id="UP001500121">
    <property type="component" value="Unassembled WGS sequence"/>
</dbReference>
<dbReference type="InterPro" id="IPR036565">
    <property type="entry name" value="Mur-like_cat_sf"/>
</dbReference>
<dbReference type="InterPro" id="IPR013221">
    <property type="entry name" value="Mur_ligase_cen"/>
</dbReference>
<organism evidence="6 7">
    <name type="scientific">Amnibacterium soli</name>
    <dbReference type="NCBI Taxonomy" id="1282736"/>
    <lineage>
        <taxon>Bacteria</taxon>
        <taxon>Bacillati</taxon>
        <taxon>Actinomycetota</taxon>
        <taxon>Actinomycetes</taxon>
        <taxon>Micrococcales</taxon>
        <taxon>Microbacteriaceae</taxon>
        <taxon>Amnibacterium</taxon>
    </lineage>
</organism>
<evidence type="ECO:0000313" key="6">
    <source>
        <dbReference type="EMBL" id="GAA4743897.1"/>
    </source>
</evidence>
<dbReference type="PANTHER" id="PTHR43024:SF1">
    <property type="entry name" value="UDP-N-ACETYLMURAMOYL-TRIPEPTIDE--D-ALANYL-D-ALANINE LIGASE"/>
    <property type="match status" value="1"/>
</dbReference>
<protein>
    <submittedName>
        <fullName evidence="6">Mur ligase family protein</fullName>
    </submittedName>
</protein>
<evidence type="ECO:0000313" key="7">
    <source>
        <dbReference type="Proteomes" id="UP001500121"/>
    </source>
</evidence>
<keyword evidence="7" id="KW-1185">Reference proteome</keyword>
<evidence type="ECO:0000259" key="4">
    <source>
        <dbReference type="Pfam" id="PF08245"/>
    </source>
</evidence>
<name>A0ABP8Z1L6_9MICO</name>
<keyword evidence="1 6" id="KW-0436">Ligase</keyword>
<sequence length="383" mass="40358">MPGLVVNRVAPGFLGDVLSSFPEGLVVVSGSAGKSTTTKMLVAVLTAHGKRVFTNPSTANITQGLTSALLERASLTGRIDADLAVLEMDEGHGARLADRFRARLVLLTNVMTDQIDRFHDAQKVQAMLGRIASRASDAVVLNGDDALLARLAPPAAVVPYGVTEGVLTAAPRGLGYAETTPTRVQDGTRVTAVTGRKAELLVRGEPMTVRLPARGVHYAVDAAGAVAAAEQLLGDAFDARVAADALAVMSPVFGRGEVTTVRGQEVEFVLVQNPASFQLNVDELDEGLDQVMVAMGSDVRDPSYFWPVDASRIGRALIVSGSKADEIALQLLYQGVEVERIEPDLGAALDAFLALPAPARGIKTIVFTADSMRRTRSHLGLAT</sequence>
<dbReference type="InterPro" id="IPR013564">
    <property type="entry name" value="MurT_C"/>
</dbReference>
<evidence type="ECO:0000256" key="1">
    <source>
        <dbReference type="ARBA" id="ARBA00022598"/>
    </source>
</evidence>
<evidence type="ECO:0000256" key="3">
    <source>
        <dbReference type="ARBA" id="ARBA00022840"/>
    </source>
</evidence>
<dbReference type="RefSeq" id="WP_345480384.1">
    <property type="nucleotide sequence ID" value="NZ_BAABLP010000002.1"/>
</dbReference>
<dbReference type="GO" id="GO:0016874">
    <property type="term" value="F:ligase activity"/>
    <property type="evidence" value="ECO:0007669"/>
    <property type="project" value="UniProtKB-KW"/>
</dbReference>
<dbReference type="PANTHER" id="PTHR43024">
    <property type="entry name" value="UDP-N-ACETYLMURAMOYL-TRIPEPTIDE--D-ALANYL-D-ALANINE LIGASE"/>
    <property type="match status" value="1"/>
</dbReference>
<gene>
    <name evidence="6" type="ORF">GCM10025783_14500</name>
</gene>
<dbReference type="EMBL" id="BAABLP010000002">
    <property type="protein sequence ID" value="GAA4743897.1"/>
    <property type="molecule type" value="Genomic_DNA"/>
</dbReference>
<evidence type="ECO:0000256" key="2">
    <source>
        <dbReference type="ARBA" id="ARBA00022741"/>
    </source>
</evidence>
<dbReference type="Pfam" id="PF08353">
    <property type="entry name" value="MurT_C"/>
    <property type="match status" value="1"/>
</dbReference>
<evidence type="ECO:0000259" key="5">
    <source>
        <dbReference type="Pfam" id="PF08353"/>
    </source>
</evidence>
<reference evidence="7" key="1">
    <citation type="journal article" date="2019" name="Int. J. Syst. Evol. Microbiol.">
        <title>The Global Catalogue of Microorganisms (GCM) 10K type strain sequencing project: providing services to taxonomists for standard genome sequencing and annotation.</title>
        <authorList>
            <consortium name="The Broad Institute Genomics Platform"/>
            <consortium name="The Broad Institute Genome Sequencing Center for Infectious Disease"/>
            <person name="Wu L."/>
            <person name="Ma J."/>
        </authorList>
    </citation>
    <scope>NUCLEOTIDE SEQUENCE [LARGE SCALE GENOMIC DNA]</scope>
    <source>
        <strain evidence="7">JCM 19015</strain>
    </source>
</reference>
<dbReference type="SUPFAM" id="SSF53623">
    <property type="entry name" value="MurD-like peptide ligases, catalytic domain"/>
    <property type="match status" value="1"/>
</dbReference>
<keyword evidence="3" id="KW-0067">ATP-binding</keyword>
<comment type="caution">
    <text evidence="6">The sequence shown here is derived from an EMBL/GenBank/DDBJ whole genome shotgun (WGS) entry which is preliminary data.</text>
</comment>
<feature type="domain" description="Lipid II isoglutaminyl synthase (glutamine-hydrolyzing) subunit MurT C-terminal" evidence="5">
    <location>
        <begin position="270"/>
        <end position="350"/>
    </location>
</feature>
<feature type="domain" description="Mur ligase central" evidence="4">
    <location>
        <begin position="28"/>
        <end position="229"/>
    </location>
</feature>
<proteinExistence type="predicted"/>
<dbReference type="Gene3D" id="3.40.1190.10">
    <property type="entry name" value="Mur-like, catalytic domain"/>
    <property type="match status" value="1"/>
</dbReference>
<dbReference type="Pfam" id="PF08245">
    <property type="entry name" value="Mur_ligase_M"/>
    <property type="match status" value="1"/>
</dbReference>
<accession>A0ABP8Z1L6</accession>
<dbReference type="InterPro" id="IPR051046">
    <property type="entry name" value="MurCDEF_CellWall_CoF430Synth"/>
</dbReference>